<protein>
    <submittedName>
        <fullName evidence="3">HNH endonuclease</fullName>
    </submittedName>
</protein>
<dbReference type="InterPro" id="IPR003615">
    <property type="entry name" value="HNH_nuc"/>
</dbReference>
<evidence type="ECO:0000313" key="4">
    <source>
        <dbReference type="Proteomes" id="UP001614264"/>
    </source>
</evidence>
<feature type="region of interest" description="Disordered" evidence="1">
    <location>
        <begin position="345"/>
        <end position="365"/>
    </location>
</feature>
<evidence type="ECO:0000259" key="2">
    <source>
        <dbReference type="SMART" id="SM00507"/>
    </source>
</evidence>
<evidence type="ECO:0000256" key="1">
    <source>
        <dbReference type="SAM" id="MobiDB-lite"/>
    </source>
</evidence>
<dbReference type="RefSeq" id="WP_399594585.1">
    <property type="nucleotide sequence ID" value="NZ_JBITPR010000056.1"/>
</dbReference>
<reference evidence="3 4" key="1">
    <citation type="submission" date="2024-07" db="EMBL/GenBank/DDBJ databases">
        <title>Whole genome sequencing of Prodigiosin pigment-producing Streptomyces salinarius isolated from rhizosphere soil of Arachis hypogaea.</title>
        <authorList>
            <person name="Vidhya A."/>
            <person name="Ramya S."/>
        </authorList>
    </citation>
    <scope>NUCLEOTIDE SEQUENCE [LARGE SCALE GENOMIC DNA]</scope>
    <source>
        <strain evidence="3 4">VRMG2420</strain>
    </source>
</reference>
<proteinExistence type="predicted"/>
<dbReference type="Gene3D" id="1.10.30.50">
    <property type="match status" value="1"/>
</dbReference>
<dbReference type="CDD" id="cd00085">
    <property type="entry name" value="HNHc"/>
    <property type="match status" value="1"/>
</dbReference>
<dbReference type="Pfam" id="PF01844">
    <property type="entry name" value="HNH"/>
    <property type="match status" value="1"/>
</dbReference>
<keyword evidence="3" id="KW-0540">Nuclease</keyword>
<accession>A0ABW8BKF4</accession>
<keyword evidence="4" id="KW-1185">Reference proteome</keyword>
<sequence length="462" mass="50775">MFVEFDAVPFSPVGEQHVVCGATPAGFGAPVYVQNPDAQPNDVLKSLLQRYPRLPKGLKSASQLKAAGLRASNLFHPDAYVLGPPQLIAIPGAPTSTGRTTPEWEETVYPPSPVYRADRALPYSTPPDAVEAQAIRHAAIRWAQGVLDDPDTVILAVSAIGSPAPSTPPLERAVPYEIALTSAGGRKRWHQFINPEWETTYLQQLQLGHTGPAELKAAPRFREVADTLLRRLQGKRVVTYGRNLQYAAIYAGLEYAWLQDGLPNGSLWPETATTLTKLNRSRWECARLRHSEFNSDWDLAAGHFALPAEELAADALDRCRMTVALLRRMADPALRYAELNARAERAVQNGKSHRRRPQGGQRLSRIAASRHAVLERSQGGCENPRCPDPRYTSTLSRNGSYLLEVDHIDDHAKGGADLPKAMIALCPNCHALKTRGTVTDEFRALLRATALARHQQLLAAAR</sequence>
<organism evidence="3 4">
    <name type="scientific">Streptomyces salinarius</name>
    <dbReference type="NCBI Taxonomy" id="2762598"/>
    <lineage>
        <taxon>Bacteria</taxon>
        <taxon>Bacillati</taxon>
        <taxon>Actinomycetota</taxon>
        <taxon>Actinomycetes</taxon>
        <taxon>Kitasatosporales</taxon>
        <taxon>Streptomycetaceae</taxon>
        <taxon>Streptomyces</taxon>
    </lineage>
</organism>
<dbReference type="InterPro" id="IPR036397">
    <property type="entry name" value="RNaseH_sf"/>
</dbReference>
<dbReference type="Proteomes" id="UP001614264">
    <property type="component" value="Unassembled WGS sequence"/>
</dbReference>
<dbReference type="GO" id="GO:0004519">
    <property type="term" value="F:endonuclease activity"/>
    <property type="evidence" value="ECO:0007669"/>
    <property type="project" value="UniProtKB-KW"/>
</dbReference>
<dbReference type="EMBL" id="JBITPR010000056">
    <property type="protein sequence ID" value="MFI7874957.1"/>
    <property type="molecule type" value="Genomic_DNA"/>
</dbReference>
<dbReference type="SMART" id="SM00507">
    <property type="entry name" value="HNHc"/>
    <property type="match status" value="1"/>
</dbReference>
<gene>
    <name evidence="3" type="ORF">AB4829_30740</name>
</gene>
<keyword evidence="3" id="KW-0255">Endonuclease</keyword>
<keyword evidence="3" id="KW-0378">Hydrolase</keyword>
<dbReference type="Gene3D" id="3.30.420.10">
    <property type="entry name" value="Ribonuclease H-like superfamily/Ribonuclease H"/>
    <property type="match status" value="1"/>
</dbReference>
<feature type="domain" description="HNH nuclease" evidence="2">
    <location>
        <begin position="368"/>
        <end position="431"/>
    </location>
</feature>
<name>A0ABW8BKF4_9ACTN</name>
<comment type="caution">
    <text evidence="3">The sequence shown here is derived from an EMBL/GenBank/DDBJ whole genome shotgun (WGS) entry which is preliminary data.</text>
</comment>
<evidence type="ECO:0000313" key="3">
    <source>
        <dbReference type="EMBL" id="MFI7874957.1"/>
    </source>
</evidence>
<dbReference type="InterPro" id="IPR002711">
    <property type="entry name" value="HNH"/>
</dbReference>